<dbReference type="RefSeq" id="XP_065956232.1">
    <property type="nucleotide sequence ID" value="XM_066100832.1"/>
</dbReference>
<dbReference type="EMBL" id="CP060774">
    <property type="protein sequence ID" value="QQK41918.1"/>
    <property type="molecule type" value="Genomic_DNA"/>
</dbReference>
<sequence length="76" mass="8754">MTNLSDYRLLCFDIYGTPIDWGSGIISALAPILSKSTTQFTRDSSNNLRPQKRPTNRNPDFPYLDYQQFTPLLPRD</sequence>
<name>A0A7T6XIR2_PENDI</name>
<feature type="compositionally biased region" description="Polar residues" evidence="1">
    <location>
        <begin position="39"/>
        <end position="49"/>
    </location>
</feature>
<gene>
    <name evidence="2" type="ORF">Pdw03_4772</name>
</gene>
<proteinExistence type="predicted"/>
<dbReference type="AlphaFoldDB" id="A0A7T6XIR2"/>
<dbReference type="InterPro" id="IPR023214">
    <property type="entry name" value="HAD_sf"/>
</dbReference>
<evidence type="ECO:0000313" key="3">
    <source>
        <dbReference type="Proteomes" id="UP000595662"/>
    </source>
</evidence>
<dbReference type="Gene3D" id="3.40.50.1000">
    <property type="entry name" value="HAD superfamily/HAD-like"/>
    <property type="match status" value="1"/>
</dbReference>
<evidence type="ECO:0000256" key="1">
    <source>
        <dbReference type="SAM" id="MobiDB-lite"/>
    </source>
</evidence>
<organism evidence="2 3">
    <name type="scientific">Penicillium digitatum</name>
    <name type="common">Green mold</name>
    <dbReference type="NCBI Taxonomy" id="36651"/>
    <lineage>
        <taxon>Eukaryota</taxon>
        <taxon>Fungi</taxon>
        <taxon>Dikarya</taxon>
        <taxon>Ascomycota</taxon>
        <taxon>Pezizomycotina</taxon>
        <taxon>Eurotiomycetes</taxon>
        <taxon>Eurotiomycetidae</taxon>
        <taxon>Eurotiales</taxon>
        <taxon>Aspergillaceae</taxon>
        <taxon>Penicillium</taxon>
    </lineage>
</organism>
<evidence type="ECO:0000313" key="2">
    <source>
        <dbReference type="EMBL" id="QQK41918.1"/>
    </source>
</evidence>
<dbReference type="Proteomes" id="UP000595662">
    <property type="component" value="Chromosome 1"/>
</dbReference>
<feature type="region of interest" description="Disordered" evidence="1">
    <location>
        <begin position="39"/>
        <end position="76"/>
    </location>
</feature>
<dbReference type="Gene3D" id="1.10.150.750">
    <property type="match status" value="1"/>
</dbReference>
<reference evidence="2 3" key="1">
    <citation type="submission" date="2020-08" db="EMBL/GenBank/DDBJ databases">
        <title>The completed genome sequence of the pathogenic ascomycete fungus Penicillium digitatum.</title>
        <authorList>
            <person name="Wang M."/>
        </authorList>
    </citation>
    <scope>NUCLEOTIDE SEQUENCE [LARGE SCALE GENOMIC DNA]</scope>
    <source>
        <strain evidence="2 3">PdW03</strain>
    </source>
</reference>
<dbReference type="GeneID" id="90952630"/>
<protein>
    <submittedName>
        <fullName evidence="2">Haloacid dehalogenase, type II</fullName>
    </submittedName>
</protein>
<accession>A0A7T6XIR2</accession>